<dbReference type="Pfam" id="PF12833">
    <property type="entry name" value="HTH_18"/>
    <property type="match status" value="1"/>
</dbReference>
<dbReference type="EMBL" id="QWDC01000003">
    <property type="protein sequence ID" value="RFZ91200.1"/>
    <property type="molecule type" value="Genomic_DNA"/>
</dbReference>
<keyword evidence="6" id="KW-1185">Reference proteome</keyword>
<dbReference type="InterPro" id="IPR018060">
    <property type="entry name" value="HTH_AraC"/>
</dbReference>
<accession>A0A372NRD9</accession>
<dbReference type="Proteomes" id="UP000264217">
    <property type="component" value="Unassembled WGS sequence"/>
</dbReference>
<reference evidence="5 6" key="1">
    <citation type="submission" date="2018-08" db="EMBL/GenBank/DDBJ databases">
        <title>Mucilaginibacter sp. MYSH2.</title>
        <authorList>
            <person name="Seo T."/>
        </authorList>
    </citation>
    <scope>NUCLEOTIDE SEQUENCE [LARGE SCALE GENOMIC DNA]</scope>
    <source>
        <strain evidence="5 6">MYSH2</strain>
    </source>
</reference>
<dbReference type="OrthoDB" id="629929at2"/>
<protein>
    <submittedName>
        <fullName evidence="5">AraC family transcriptional regulator</fullName>
    </submittedName>
</protein>
<keyword evidence="2" id="KW-0238">DNA-binding</keyword>
<name>A0A372NRD9_9SPHI</name>
<dbReference type="InterPro" id="IPR009057">
    <property type="entry name" value="Homeodomain-like_sf"/>
</dbReference>
<dbReference type="GO" id="GO:0043565">
    <property type="term" value="F:sequence-specific DNA binding"/>
    <property type="evidence" value="ECO:0007669"/>
    <property type="project" value="InterPro"/>
</dbReference>
<sequence>MVKVLKLNSFYDSIQAGHGSERYEPAHFNIVRIEDMLLTSEAPLNYSRRSYYKVSLVKGSSKIHYPGHSIGISRAALVFTNPVMPYSWERNSEKQEGYVCIFTEDFLPGIRLQDLPAFRSAENTVIELEQENFGKFETLILRMDDERCSDYQYRSELICCLLTELIFEAQKMLSAPAGPQASNASERLTAAFLRMLETELNMDISYRKPRLLSPADYAGKLAVHTNYLNKALKEVTGQTTTELINARILREATVLLKNSKLMVSEIAWAMGFSHPNHFSSFIKKHTGSNPKAFRISK</sequence>
<dbReference type="PANTHER" id="PTHR43280">
    <property type="entry name" value="ARAC-FAMILY TRANSCRIPTIONAL REGULATOR"/>
    <property type="match status" value="1"/>
</dbReference>
<feature type="domain" description="HTH araC/xylS-type" evidence="4">
    <location>
        <begin position="190"/>
        <end position="296"/>
    </location>
</feature>
<keyword evidence="1" id="KW-0805">Transcription regulation</keyword>
<proteinExistence type="predicted"/>
<dbReference type="Gene3D" id="1.10.10.60">
    <property type="entry name" value="Homeodomain-like"/>
    <property type="match status" value="1"/>
</dbReference>
<evidence type="ECO:0000256" key="1">
    <source>
        <dbReference type="ARBA" id="ARBA00023015"/>
    </source>
</evidence>
<comment type="caution">
    <text evidence="5">The sequence shown here is derived from an EMBL/GenBank/DDBJ whole genome shotgun (WGS) entry which is preliminary data.</text>
</comment>
<organism evidence="5 6">
    <name type="scientific">Mucilaginibacter conchicola</name>
    <dbReference type="NCBI Taxonomy" id="2303333"/>
    <lineage>
        <taxon>Bacteria</taxon>
        <taxon>Pseudomonadati</taxon>
        <taxon>Bacteroidota</taxon>
        <taxon>Sphingobacteriia</taxon>
        <taxon>Sphingobacteriales</taxon>
        <taxon>Sphingobacteriaceae</taxon>
        <taxon>Mucilaginibacter</taxon>
    </lineage>
</organism>
<evidence type="ECO:0000313" key="6">
    <source>
        <dbReference type="Proteomes" id="UP000264217"/>
    </source>
</evidence>
<evidence type="ECO:0000313" key="5">
    <source>
        <dbReference type="EMBL" id="RFZ91200.1"/>
    </source>
</evidence>
<dbReference type="AlphaFoldDB" id="A0A372NRD9"/>
<dbReference type="SUPFAM" id="SSF46689">
    <property type="entry name" value="Homeodomain-like"/>
    <property type="match status" value="1"/>
</dbReference>
<evidence type="ECO:0000259" key="4">
    <source>
        <dbReference type="PROSITE" id="PS01124"/>
    </source>
</evidence>
<dbReference type="PANTHER" id="PTHR43280:SF32">
    <property type="entry name" value="TRANSCRIPTIONAL REGULATORY PROTEIN"/>
    <property type="match status" value="1"/>
</dbReference>
<dbReference type="RefSeq" id="WP_117393408.1">
    <property type="nucleotide sequence ID" value="NZ_QWDC01000003.1"/>
</dbReference>
<keyword evidence="3" id="KW-0804">Transcription</keyword>
<evidence type="ECO:0000256" key="2">
    <source>
        <dbReference type="ARBA" id="ARBA00023125"/>
    </source>
</evidence>
<dbReference type="SMART" id="SM00342">
    <property type="entry name" value="HTH_ARAC"/>
    <property type="match status" value="1"/>
</dbReference>
<gene>
    <name evidence="5" type="ORF">D0C36_19885</name>
</gene>
<dbReference type="GO" id="GO:0003700">
    <property type="term" value="F:DNA-binding transcription factor activity"/>
    <property type="evidence" value="ECO:0007669"/>
    <property type="project" value="InterPro"/>
</dbReference>
<dbReference type="PROSITE" id="PS01124">
    <property type="entry name" value="HTH_ARAC_FAMILY_2"/>
    <property type="match status" value="1"/>
</dbReference>
<evidence type="ECO:0000256" key="3">
    <source>
        <dbReference type="ARBA" id="ARBA00023163"/>
    </source>
</evidence>